<keyword evidence="7 10" id="KW-1133">Transmembrane helix</keyword>
<reference evidence="11 12" key="1">
    <citation type="submission" date="2015-07" db="EMBL/GenBank/DDBJ databases">
        <authorList>
            <person name="Noorani M."/>
        </authorList>
    </citation>
    <scope>NUCLEOTIDE SEQUENCE [LARGE SCALE GENOMIC DNA]</scope>
    <source>
        <strain evidence="12">ATCC 25104 / DSM 625 / JCM 10724 / NBRC 103206 / NCIMB 11243 / YT-1</strain>
    </source>
</reference>
<keyword evidence="5 10" id="KW-0812">Transmembrane</keyword>
<evidence type="ECO:0000256" key="6">
    <source>
        <dbReference type="ARBA" id="ARBA00022970"/>
    </source>
</evidence>
<evidence type="ECO:0000313" key="12">
    <source>
        <dbReference type="Proteomes" id="UP000037685"/>
    </source>
</evidence>
<dbReference type="AlphaFoldDB" id="A0A0M9AG79"/>
<evidence type="ECO:0000256" key="1">
    <source>
        <dbReference type="ARBA" id="ARBA00004651"/>
    </source>
</evidence>
<dbReference type="Proteomes" id="UP000037685">
    <property type="component" value="Unassembled WGS sequence"/>
</dbReference>
<feature type="transmembrane region" description="Helical" evidence="10">
    <location>
        <begin position="12"/>
        <end position="33"/>
    </location>
</feature>
<keyword evidence="6" id="KW-0029">Amino-acid transport</keyword>
<dbReference type="GO" id="GO:0015188">
    <property type="term" value="F:L-isoleucine transmembrane transporter activity"/>
    <property type="evidence" value="ECO:0007669"/>
    <property type="project" value="TreeGrafter"/>
</dbReference>
<keyword evidence="8 10" id="KW-0472">Membrane</keyword>
<evidence type="ECO:0000256" key="2">
    <source>
        <dbReference type="ARBA" id="ARBA00022448"/>
    </source>
</evidence>
<evidence type="ECO:0000256" key="4">
    <source>
        <dbReference type="ARBA" id="ARBA00022519"/>
    </source>
</evidence>
<keyword evidence="3" id="KW-1003">Cell membrane</keyword>
<dbReference type="InterPro" id="IPR052157">
    <property type="entry name" value="BCAA_transport_permease"/>
</dbReference>
<dbReference type="GO" id="GO:0015192">
    <property type="term" value="F:L-phenylalanine transmembrane transporter activity"/>
    <property type="evidence" value="ECO:0007669"/>
    <property type="project" value="TreeGrafter"/>
</dbReference>
<organism evidence="11 12">
    <name type="scientific">Thermus aquaticus</name>
    <dbReference type="NCBI Taxonomy" id="271"/>
    <lineage>
        <taxon>Bacteria</taxon>
        <taxon>Thermotogati</taxon>
        <taxon>Deinococcota</taxon>
        <taxon>Deinococci</taxon>
        <taxon>Thermales</taxon>
        <taxon>Thermaceae</taxon>
        <taxon>Thermus</taxon>
    </lineage>
</organism>
<dbReference type="RefSeq" id="WP_053767721.1">
    <property type="nucleotide sequence ID" value="NZ_LHCI01000106.1"/>
</dbReference>
<dbReference type="GO" id="GO:1903806">
    <property type="term" value="P:L-isoleucine import across plasma membrane"/>
    <property type="evidence" value="ECO:0007669"/>
    <property type="project" value="TreeGrafter"/>
</dbReference>
<accession>A0A0M9AG79</accession>
<comment type="caution">
    <text evidence="11">The sequence shown here is derived from an EMBL/GenBank/DDBJ whole genome shotgun (WGS) entry which is preliminary data.</text>
</comment>
<gene>
    <name evidence="11" type="primary">livH_1</name>
    <name evidence="11" type="ORF">BVI061214_01248</name>
</gene>
<evidence type="ECO:0000313" key="11">
    <source>
        <dbReference type="EMBL" id="KOX90061.1"/>
    </source>
</evidence>
<dbReference type="EMBL" id="LHCI01000106">
    <property type="protein sequence ID" value="KOX90061.1"/>
    <property type="molecule type" value="Genomic_DNA"/>
</dbReference>
<dbReference type="GO" id="GO:0005886">
    <property type="term" value="C:plasma membrane"/>
    <property type="evidence" value="ECO:0007669"/>
    <property type="project" value="UniProtKB-SubCell"/>
</dbReference>
<comment type="subcellular location">
    <subcellularLocation>
        <location evidence="1">Cell membrane</location>
        <topology evidence="1">Multi-pass membrane protein</topology>
    </subcellularLocation>
</comment>
<dbReference type="CDD" id="cd06582">
    <property type="entry name" value="TM_PBP1_LivH_like"/>
    <property type="match status" value="1"/>
</dbReference>
<sequence length="322" mass="34898">MLEQILVLLPQVIFDGFVLGFVYAMVALGYTMVYGVLELINFAHAEVFMIGAVVGVEVFRYLGPHIGNGFLLLLVALLLAGAISGMTAILVERFAYRPLRKRGTTNRLVPLVTAIGVSFILQDLVRLIEGLWHNEFFLRMRTMEDLEGFFDLFGGAIFVQAKSLILIGVSILMLLGLTYLVNRTKLGVAIRAVAQDLHTASLMGIDPDRIISRTFLIGGSLGGVAGVLFALQYTVITPYVGFLPGVKAFTAAVLGGIGNIPGAMLGGLVLGQLENFFGTYLPILTNGNFGTEYKDVVAFLLLVFILLVRPQGLLGQVVREKV</sequence>
<feature type="transmembrane region" description="Helical" evidence="10">
    <location>
        <begin position="148"/>
        <end position="181"/>
    </location>
</feature>
<dbReference type="GO" id="GO:0005304">
    <property type="term" value="F:L-valine transmembrane transporter activity"/>
    <property type="evidence" value="ECO:0007669"/>
    <property type="project" value="TreeGrafter"/>
</dbReference>
<evidence type="ECO:0000256" key="9">
    <source>
        <dbReference type="ARBA" id="ARBA00037998"/>
    </source>
</evidence>
<comment type="similarity">
    <text evidence="9">Belongs to the binding-protein-dependent transport system permease family. LivHM subfamily.</text>
</comment>
<name>A0A0M9AG79_THEAQ</name>
<feature type="transmembrane region" description="Helical" evidence="10">
    <location>
        <begin position="45"/>
        <end position="63"/>
    </location>
</feature>
<feature type="transmembrane region" description="Helical" evidence="10">
    <location>
        <begin position="69"/>
        <end position="96"/>
    </location>
</feature>
<dbReference type="GO" id="GO:0042941">
    <property type="term" value="P:D-alanine transmembrane transport"/>
    <property type="evidence" value="ECO:0007669"/>
    <property type="project" value="TreeGrafter"/>
</dbReference>
<evidence type="ECO:0000256" key="7">
    <source>
        <dbReference type="ARBA" id="ARBA00022989"/>
    </source>
</evidence>
<dbReference type="Pfam" id="PF02653">
    <property type="entry name" value="BPD_transp_2"/>
    <property type="match status" value="1"/>
</dbReference>
<proteinExistence type="inferred from homology"/>
<dbReference type="PATRIC" id="fig|271.14.peg.1323"/>
<evidence type="ECO:0000256" key="5">
    <source>
        <dbReference type="ARBA" id="ARBA00022692"/>
    </source>
</evidence>
<dbReference type="PANTHER" id="PTHR11795:SF371">
    <property type="entry name" value="HIGH-AFFINITY BRANCHED-CHAIN AMINO ACID TRANSPORT SYSTEM PERMEASE PROTEIN LIVH"/>
    <property type="match status" value="1"/>
</dbReference>
<keyword evidence="4" id="KW-0997">Cell inner membrane</keyword>
<evidence type="ECO:0000256" key="10">
    <source>
        <dbReference type="SAM" id="Phobius"/>
    </source>
</evidence>
<dbReference type="GO" id="GO:0015190">
    <property type="term" value="F:L-leucine transmembrane transporter activity"/>
    <property type="evidence" value="ECO:0007669"/>
    <property type="project" value="TreeGrafter"/>
</dbReference>
<keyword evidence="2" id="KW-0813">Transport</keyword>
<evidence type="ECO:0000256" key="8">
    <source>
        <dbReference type="ARBA" id="ARBA00023136"/>
    </source>
</evidence>
<dbReference type="GO" id="GO:0015808">
    <property type="term" value="P:L-alanine transport"/>
    <property type="evidence" value="ECO:0007669"/>
    <property type="project" value="TreeGrafter"/>
</dbReference>
<evidence type="ECO:0000256" key="3">
    <source>
        <dbReference type="ARBA" id="ARBA00022475"/>
    </source>
</evidence>
<dbReference type="PANTHER" id="PTHR11795">
    <property type="entry name" value="BRANCHED-CHAIN AMINO ACID TRANSPORT SYSTEM PERMEASE PROTEIN LIVH"/>
    <property type="match status" value="1"/>
</dbReference>
<feature type="transmembrane region" description="Helical" evidence="10">
    <location>
        <begin position="296"/>
        <end position="318"/>
    </location>
</feature>
<protein>
    <submittedName>
        <fullName evidence="11">High-affinity branched-chain amino acid transport system permease protein LivH</fullName>
    </submittedName>
</protein>
<feature type="transmembrane region" description="Helical" evidence="10">
    <location>
        <begin position="215"/>
        <end position="236"/>
    </location>
</feature>
<dbReference type="InterPro" id="IPR001851">
    <property type="entry name" value="ABC_transp_permease"/>
</dbReference>